<evidence type="ECO:0000256" key="1">
    <source>
        <dbReference type="SAM" id="MobiDB-lite"/>
    </source>
</evidence>
<reference evidence="2" key="1">
    <citation type="journal article" date="2020" name="J Insects Food Feed">
        <title>The yellow mealworm (Tenebrio molitor) genome: a resource for the emerging insects as food and feed industry.</title>
        <authorList>
            <person name="Eriksson T."/>
            <person name="Andere A."/>
            <person name="Kelstrup H."/>
            <person name="Emery V."/>
            <person name="Picard C."/>
        </authorList>
    </citation>
    <scope>NUCLEOTIDE SEQUENCE</scope>
    <source>
        <strain evidence="2">Stoneville</strain>
        <tissue evidence="2">Whole head</tissue>
    </source>
</reference>
<keyword evidence="3" id="KW-1185">Reference proteome</keyword>
<feature type="region of interest" description="Disordered" evidence="1">
    <location>
        <begin position="1"/>
        <end position="97"/>
    </location>
</feature>
<evidence type="ECO:0000313" key="2">
    <source>
        <dbReference type="EMBL" id="KAH0811373.1"/>
    </source>
</evidence>
<dbReference type="AlphaFoldDB" id="A0A8J6L9W0"/>
<dbReference type="Proteomes" id="UP000719412">
    <property type="component" value="Unassembled WGS sequence"/>
</dbReference>
<feature type="compositionally biased region" description="Basic and acidic residues" evidence="1">
    <location>
        <begin position="9"/>
        <end position="19"/>
    </location>
</feature>
<evidence type="ECO:0000313" key="3">
    <source>
        <dbReference type="Proteomes" id="UP000719412"/>
    </source>
</evidence>
<reference evidence="2" key="2">
    <citation type="submission" date="2021-08" db="EMBL/GenBank/DDBJ databases">
        <authorList>
            <person name="Eriksson T."/>
        </authorList>
    </citation>
    <scope>NUCLEOTIDE SEQUENCE</scope>
    <source>
        <strain evidence="2">Stoneville</strain>
        <tissue evidence="2">Whole head</tissue>
    </source>
</reference>
<organism evidence="2 3">
    <name type="scientific">Tenebrio molitor</name>
    <name type="common">Yellow mealworm beetle</name>
    <dbReference type="NCBI Taxonomy" id="7067"/>
    <lineage>
        <taxon>Eukaryota</taxon>
        <taxon>Metazoa</taxon>
        <taxon>Ecdysozoa</taxon>
        <taxon>Arthropoda</taxon>
        <taxon>Hexapoda</taxon>
        <taxon>Insecta</taxon>
        <taxon>Pterygota</taxon>
        <taxon>Neoptera</taxon>
        <taxon>Endopterygota</taxon>
        <taxon>Coleoptera</taxon>
        <taxon>Polyphaga</taxon>
        <taxon>Cucujiformia</taxon>
        <taxon>Tenebrionidae</taxon>
        <taxon>Tenebrio</taxon>
    </lineage>
</organism>
<dbReference type="EMBL" id="JABDTM020026850">
    <property type="protein sequence ID" value="KAH0811373.1"/>
    <property type="molecule type" value="Genomic_DNA"/>
</dbReference>
<name>A0A8J6L9W0_TENMO</name>
<feature type="region of interest" description="Disordered" evidence="1">
    <location>
        <begin position="121"/>
        <end position="146"/>
    </location>
</feature>
<gene>
    <name evidence="2" type="ORF">GEV33_011416</name>
</gene>
<accession>A0A8J6L9W0</accession>
<feature type="region of interest" description="Disordered" evidence="1">
    <location>
        <begin position="164"/>
        <end position="196"/>
    </location>
</feature>
<comment type="caution">
    <text evidence="2">The sequence shown here is derived from an EMBL/GenBank/DDBJ whole genome shotgun (WGS) entry which is preliminary data.</text>
</comment>
<protein>
    <submittedName>
        <fullName evidence="2">Uncharacterized protein</fullName>
    </submittedName>
</protein>
<proteinExistence type="predicted"/>
<sequence length="239" mass="26854">MDPSCDSFETPKRDLREAQALRSVGRKQPCPVWPPKNNVPRRLTNDQDKSSIVVSNASRIKGREYRHKSSNNANCKPDQNGHKQPPRIGHMQKTPKSVTKACITVENNTANEHNHTNLTRTETVLSGRRHRDGPVPTLGRDSRHVLPSISPRCVGNVWRARHASRSVRTPPPLRSGATGKLPNTCSDASRRGGHAANWKRSFAKEITDVTTDTNWKMHLFVELANNSELPTERNFRPSK</sequence>